<organism evidence="5 6">
    <name type="scientific">Rhinocladiella mackenziei CBS 650.93</name>
    <dbReference type="NCBI Taxonomy" id="1442369"/>
    <lineage>
        <taxon>Eukaryota</taxon>
        <taxon>Fungi</taxon>
        <taxon>Dikarya</taxon>
        <taxon>Ascomycota</taxon>
        <taxon>Pezizomycotina</taxon>
        <taxon>Eurotiomycetes</taxon>
        <taxon>Chaetothyriomycetidae</taxon>
        <taxon>Chaetothyriales</taxon>
        <taxon>Herpotrichiellaceae</taxon>
        <taxon>Rhinocladiella</taxon>
    </lineage>
</organism>
<dbReference type="OrthoDB" id="10059875at2759"/>
<evidence type="ECO:0000259" key="3">
    <source>
        <dbReference type="Pfam" id="PF03435"/>
    </source>
</evidence>
<gene>
    <name evidence="5" type="ORF">Z518_01466</name>
</gene>
<dbReference type="SUPFAM" id="SSF51735">
    <property type="entry name" value="NAD(P)-binding Rossmann-fold domains"/>
    <property type="match status" value="1"/>
</dbReference>
<evidence type="ECO:0000256" key="2">
    <source>
        <dbReference type="ARBA" id="ARBA00023154"/>
    </source>
</evidence>
<dbReference type="GeneID" id="25289537"/>
<evidence type="ECO:0000256" key="1">
    <source>
        <dbReference type="ARBA" id="ARBA00023002"/>
    </source>
</evidence>
<evidence type="ECO:0000313" key="5">
    <source>
        <dbReference type="EMBL" id="KIX10384.1"/>
    </source>
</evidence>
<name>A0A0D2IWK8_9EURO</name>
<evidence type="ECO:0000313" key="6">
    <source>
        <dbReference type="Proteomes" id="UP000053617"/>
    </source>
</evidence>
<dbReference type="GO" id="GO:0004753">
    <property type="term" value="F:saccharopine dehydrogenase activity"/>
    <property type="evidence" value="ECO:0007669"/>
    <property type="project" value="TreeGrafter"/>
</dbReference>
<dbReference type="HOGENOM" id="CLU_130022_0_0_1"/>
<dbReference type="VEuPathDB" id="FungiDB:Z518_01466"/>
<dbReference type="InterPro" id="IPR051168">
    <property type="entry name" value="AASS"/>
</dbReference>
<proteinExistence type="predicted"/>
<dbReference type="Pfam" id="PF16653">
    <property type="entry name" value="Sacchrp_dh_C"/>
    <property type="match status" value="1"/>
</dbReference>
<dbReference type="Proteomes" id="UP000053617">
    <property type="component" value="Unassembled WGS sequence"/>
</dbReference>
<sequence length="177" mass="19862">MAKVDSAISLIPHTFHATVIKSAIRKKKNVVGTSYVSRAMTELEDQVKRAGIMVMNEIVSNAGGKIKSFLSYSGHLPPPETSDNPLGYKCSRSSRDVLLAFRTAAKSYQDGSIKEIADPELMSSVKPYFIYPRFAFVTYQNRDSTPYQVRYNIPEAQTVIPRRATIPRFSRIRQVPS</sequence>
<reference evidence="5 6" key="1">
    <citation type="submission" date="2015-01" db="EMBL/GenBank/DDBJ databases">
        <title>The Genome Sequence of Rhinocladiella mackenzie CBS 650.93.</title>
        <authorList>
            <consortium name="The Broad Institute Genomics Platform"/>
            <person name="Cuomo C."/>
            <person name="de Hoog S."/>
            <person name="Gorbushina A."/>
            <person name="Stielow B."/>
            <person name="Teixiera M."/>
            <person name="Abouelleil A."/>
            <person name="Chapman S.B."/>
            <person name="Priest M."/>
            <person name="Young S.K."/>
            <person name="Wortman J."/>
            <person name="Nusbaum C."/>
            <person name="Birren B."/>
        </authorList>
    </citation>
    <scope>NUCLEOTIDE SEQUENCE [LARGE SCALE GENOMIC DNA]</scope>
    <source>
        <strain evidence="5 6">CBS 650.93</strain>
    </source>
</reference>
<keyword evidence="6" id="KW-1185">Reference proteome</keyword>
<dbReference type="AlphaFoldDB" id="A0A0D2IWK8"/>
<dbReference type="GO" id="GO:0019878">
    <property type="term" value="P:lysine biosynthetic process via aminoadipic acid"/>
    <property type="evidence" value="ECO:0007669"/>
    <property type="project" value="TreeGrafter"/>
</dbReference>
<dbReference type="EMBL" id="KN847475">
    <property type="protein sequence ID" value="KIX10384.1"/>
    <property type="molecule type" value="Genomic_DNA"/>
</dbReference>
<dbReference type="STRING" id="1442369.A0A0D2IWK8"/>
<keyword evidence="1" id="KW-0560">Oxidoreductase</keyword>
<feature type="domain" description="Saccharopine dehydrogenase NADP binding" evidence="3">
    <location>
        <begin position="2"/>
        <end position="55"/>
    </location>
</feature>
<protein>
    <submittedName>
        <fullName evidence="5">Saccharopine dehydrogenase [NADP(+), L-glutamate-forming]</fullName>
    </submittedName>
</protein>
<accession>A0A0D2IWK8</accession>
<dbReference type="PANTHER" id="PTHR11133:SF22">
    <property type="entry name" value="ALPHA-AMINOADIPIC SEMIALDEHYDE SYNTHASE, MITOCHONDRIAL"/>
    <property type="match status" value="1"/>
</dbReference>
<dbReference type="InterPro" id="IPR036291">
    <property type="entry name" value="NAD(P)-bd_dom_sf"/>
</dbReference>
<dbReference type="PANTHER" id="PTHR11133">
    <property type="entry name" value="SACCHAROPINE DEHYDROGENASE"/>
    <property type="match status" value="1"/>
</dbReference>
<dbReference type="GO" id="GO:0005737">
    <property type="term" value="C:cytoplasm"/>
    <property type="evidence" value="ECO:0007669"/>
    <property type="project" value="TreeGrafter"/>
</dbReference>
<dbReference type="Gene3D" id="3.30.360.10">
    <property type="entry name" value="Dihydrodipicolinate Reductase, domain 2"/>
    <property type="match status" value="1"/>
</dbReference>
<dbReference type="SUPFAM" id="SSF55347">
    <property type="entry name" value="Glyceraldehyde-3-phosphate dehydrogenase-like, C-terminal domain"/>
    <property type="match status" value="1"/>
</dbReference>
<keyword evidence="2" id="KW-0457">Lysine biosynthesis</keyword>
<feature type="domain" description="Saccharopine dehydrogenase-like C-terminal" evidence="4">
    <location>
        <begin position="59"/>
        <end position="169"/>
    </location>
</feature>
<dbReference type="RefSeq" id="XP_013277520.1">
    <property type="nucleotide sequence ID" value="XM_013422066.1"/>
</dbReference>
<dbReference type="InterPro" id="IPR032095">
    <property type="entry name" value="Sacchrp_dh-like_C"/>
</dbReference>
<evidence type="ECO:0000259" key="4">
    <source>
        <dbReference type="Pfam" id="PF16653"/>
    </source>
</evidence>
<dbReference type="InterPro" id="IPR005097">
    <property type="entry name" value="Sacchrp_dh_NADP-bd"/>
</dbReference>
<keyword evidence="2" id="KW-0028">Amino-acid biosynthesis</keyword>
<dbReference type="Pfam" id="PF03435">
    <property type="entry name" value="Sacchrp_dh_NADP"/>
    <property type="match status" value="1"/>
</dbReference>